<dbReference type="RefSeq" id="WP_344952181.1">
    <property type="nucleotide sequence ID" value="NZ_BAAAZG010000037.1"/>
</dbReference>
<dbReference type="EMBL" id="BAAAZG010000037">
    <property type="protein sequence ID" value="GAA4084312.1"/>
    <property type="molecule type" value="Genomic_DNA"/>
</dbReference>
<comment type="caution">
    <text evidence="5">The sequence shown here is derived from an EMBL/GenBank/DDBJ whole genome shotgun (WGS) entry which is preliminary data.</text>
</comment>
<reference evidence="6" key="1">
    <citation type="journal article" date="2019" name="Int. J. Syst. Evol. Microbiol.">
        <title>The Global Catalogue of Microorganisms (GCM) 10K type strain sequencing project: providing services to taxonomists for standard genome sequencing and annotation.</title>
        <authorList>
            <consortium name="The Broad Institute Genomics Platform"/>
            <consortium name="The Broad Institute Genome Sequencing Center for Infectious Disease"/>
            <person name="Wu L."/>
            <person name="Ma J."/>
        </authorList>
    </citation>
    <scope>NUCLEOTIDE SEQUENCE [LARGE SCALE GENOMIC DNA]</scope>
    <source>
        <strain evidence="6">JCM 16702</strain>
    </source>
</reference>
<dbReference type="InterPro" id="IPR020845">
    <property type="entry name" value="AMP-binding_CS"/>
</dbReference>
<accession>A0ABP7W9N3</accession>
<dbReference type="Pfam" id="PF13193">
    <property type="entry name" value="AMP-binding_C"/>
    <property type="match status" value="1"/>
</dbReference>
<feature type="region of interest" description="Disordered" evidence="2">
    <location>
        <begin position="331"/>
        <end position="362"/>
    </location>
</feature>
<evidence type="ECO:0000259" key="3">
    <source>
        <dbReference type="Pfam" id="PF00501"/>
    </source>
</evidence>
<proteinExistence type="predicted"/>
<evidence type="ECO:0000256" key="2">
    <source>
        <dbReference type="SAM" id="MobiDB-lite"/>
    </source>
</evidence>
<dbReference type="SUPFAM" id="SSF56801">
    <property type="entry name" value="Acetyl-CoA synthetase-like"/>
    <property type="match status" value="1"/>
</dbReference>
<gene>
    <name evidence="5" type="ORF">GCM10022214_50170</name>
</gene>
<dbReference type="Gene3D" id="3.30.300.30">
    <property type="match status" value="1"/>
</dbReference>
<organism evidence="5 6">
    <name type="scientific">Actinomadura miaoliensis</name>
    <dbReference type="NCBI Taxonomy" id="430685"/>
    <lineage>
        <taxon>Bacteria</taxon>
        <taxon>Bacillati</taxon>
        <taxon>Actinomycetota</taxon>
        <taxon>Actinomycetes</taxon>
        <taxon>Streptosporangiales</taxon>
        <taxon>Thermomonosporaceae</taxon>
        <taxon>Actinomadura</taxon>
    </lineage>
</organism>
<dbReference type="PANTHER" id="PTHR43352">
    <property type="entry name" value="ACETYL-COA SYNTHETASE"/>
    <property type="match status" value="1"/>
</dbReference>
<dbReference type="Proteomes" id="UP001500683">
    <property type="component" value="Unassembled WGS sequence"/>
</dbReference>
<dbReference type="InterPro" id="IPR042099">
    <property type="entry name" value="ANL_N_sf"/>
</dbReference>
<evidence type="ECO:0000259" key="4">
    <source>
        <dbReference type="Pfam" id="PF13193"/>
    </source>
</evidence>
<dbReference type="Gene3D" id="3.40.50.12780">
    <property type="entry name" value="N-terminal domain of ligase-like"/>
    <property type="match status" value="1"/>
</dbReference>
<dbReference type="InterPro" id="IPR000873">
    <property type="entry name" value="AMP-dep_synth/lig_dom"/>
</dbReference>
<feature type="domain" description="AMP-dependent synthetase/ligase" evidence="3">
    <location>
        <begin position="16"/>
        <end position="385"/>
    </location>
</feature>
<evidence type="ECO:0000256" key="1">
    <source>
        <dbReference type="ARBA" id="ARBA00022598"/>
    </source>
</evidence>
<keyword evidence="6" id="KW-1185">Reference proteome</keyword>
<dbReference type="Pfam" id="PF00501">
    <property type="entry name" value="AMP-binding"/>
    <property type="match status" value="1"/>
</dbReference>
<dbReference type="PROSITE" id="PS00455">
    <property type="entry name" value="AMP_BINDING"/>
    <property type="match status" value="1"/>
</dbReference>
<evidence type="ECO:0000313" key="6">
    <source>
        <dbReference type="Proteomes" id="UP001500683"/>
    </source>
</evidence>
<protein>
    <recommendedName>
        <fullName evidence="7">AMP-binding protein</fullName>
    </recommendedName>
</protein>
<dbReference type="InterPro" id="IPR025110">
    <property type="entry name" value="AMP-bd_C"/>
</dbReference>
<evidence type="ECO:0000313" key="5">
    <source>
        <dbReference type="EMBL" id="GAA4084312.1"/>
    </source>
</evidence>
<dbReference type="InterPro" id="IPR045851">
    <property type="entry name" value="AMP-bd_C_sf"/>
</dbReference>
<evidence type="ECO:0008006" key="7">
    <source>
        <dbReference type="Google" id="ProtNLM"/>
    </source>
</evidence>
<keyword evidence="1" id="KW-0436">Ligase</keyword>
<name>A0ABP7W9N3_9ACTN</name>
<feature type="domain" description="AMP-binding enzyme C-terminal" evidence="4">
    <location>
        <begin position="436"/>
        <end position="512"/>
    </location>
</feature>
<feature type="compositionally biased region" description="Gly residues" evidence="2">
    <location>
        <begin position="334"/>
        <end position="344"/>
    </location>
</feature>
<sequence length="522" mass="54286">MDGNVATALALRAETYGWCDRPLFRTGDGTVTHGQAHAAAARASGVLHAAGVRPGHRVLIALPDSPGYVAALLGVLRLGAVAVLAGPEQSERQHAYVVSDAEPSAVVCAAGLGARFPSVHVLTPEDLTDEPAFVPDPVPVAPGAAAYVQYTSGTTGAPKGAVHRHADPEVYFRAMGLGALGVTADDVIFSLAKACYPYGLGATVFFPMFCGASSVLWPDQPSVEGAAEQARLHRPTLLFTVPTWYARLVNASDPEPVRAAFRALRAAASAGEPLLPALADRIEDFLGCPVLDGLGSTEVGHTFVSNTVTRRRRGSLGVVLDPYEIDVRVERTVGGPGTGRGGPVGRIESVGEPVGGAGNRRGRRIPSVGAGTLYVRGPSVMAGYLGKPERTAEVLDGDGWLRTGDLVHVDPDGFVHHHGRVLDQVTVSGDRFSPLEVERVLGQHSGVVEVAVVGAAGGTGALQAFVVPAEGAAPPDDLADELLALARRRLPAHKVPRSVTFMSELPRTAAGKISRAALARRG</sequence>
<dbReference type="PANTHER" id="PTHR43352:SF1">
    <property type="entry name" value="ANTHRANILATE--COA LIGASE"/>
    <property type="match status" value="1"/>
</dbReference>